<reference evidence="1 2" key="1">
    <citation type="journal article" date="2012" name="Int. J. Syst. Evol. Microbiol.">
        <title>Vibrio caribbeanicus sp. nov., isolated from the marine sponge Scleritoderma cyanea.</title>
        <authorList>
            <person name="Hoffmann M."/>
            <person name="Monday S.R."/>
            <person name="Allard M.W."/>
            <person name="Strain E.A."/>
            <person name="Whittaker P."/>
            <person name="Naum M."/>
            <person name="McCarthy P.J."/>
            <person name="Lopez J.V."/>
            <person name="Fischer M."/>
            <person name="Brown E.W."/>
        </authorList>
    </citation>
    <scope>NUCLEOTIDE SEQUENCE [LARGE SCALE GENOMIC DNA]</scope>
    <source>
        <strain evidence="1 2">LMG 19158</strain>
    </source>
</reference>
<name>F9RS96_9VIBR</name>
<organism evidence="1 2">
    <name type="scientific">Vibrio scophthalmi LMG 19158</name>
    <dbReference type="NCBI Taxonomy" id="870967"/>
    <lineage>
        <taxon>Bacteria</taxon>
        <taxon>Pseudomonadati</taxon>
        <taxon>Pseudomonadota</taxon>
        <taxon>Gammaproteobacteria</taxon>
        <taxon>Vibrionales</taxon>
        <taxon>Vibrionaceae</taxon>
        <taxon>Vibrio</taxon>
    </lineage>
</organism>
<sequence>MKFVHIVSVVKSYWPLEFMWEGKSKLVFMEELISEKMIGMEDELLYRELSYSLMLYFWEMPQPSLRVKINEVNWDDVKTIFEQRIGTWNIDNDVFTSDMKSRNDHYKDND</sequence>
<dbReference type="RefSeq" id="WP_005597849.1">
    <property type="nucleotide sequence ID" value="NZ_AFWE01000185.1"/>
</dbReference>
<gene>
    <name evidence="1" type="ORF">VIS19158_06385</name>
</gene>
<evidence type="ECO:0000313" key="1">
    <source>
        <dbReference type="EMBL" id="EGU32422.1"/>
    </source>
</evidence>
<evidence type="ECO:0000313" key="2">
    <source>
        <dbReference type="Proteomes" id="UP000004349"/>
    </source>
</evidence>
<comment type="caution">
    <text evidence="1">The sequence shown here is derived from an EMBL/GenBank/DDBJ whole genome shotgun (WGS) entry which is preliminary data.</text>
</comment>
<protein>
    <submittedName>
        <fullName evidence="1">Uncharacterized protein</fullName>
    </submittedName>
</protein>
<proteinExistence type="predicted"/>
<dbReference type="Proteomes" id="UP000004349">
    <property type="component" value="Unassembled WGS sequence"/>
</dbReference>
<accession>F9RS96</accession>
<dbReference type="AlphaFoldDB" id="F9RS96"/>
<dbReference type="EMBL" id="AFWE01000185">
    <property type="protein sequence ID" value="EGU32422.1"/>
    <property type="molecule type" value="Genomic_DNA"/>
</dbReference>